<dbReference type="RefSeq" id="WP_190714589.1">
    <property type="nucleotide sequence ID" value="NZ_JACJST010000009.1"/>
</dbReference>
<evidence type="ECO:0000256" key="8">
    <source>
        <dbReference type="ARBA" id="ARBA00048679"/>
    </source>
</evidence>
<keyword evidence="9" id="KW-0812">Transmembrane</keyword>
<evidence type="ECO:0000256" key="7">
    <source>
        <dbReference type="ARBA" id="ARBA00047899"/>
    </source>
</evidence>
<dbReference type="Gene3D" id="3.30.200.20">
    <property type="entry name" value="Phosphorylase Kinase, domain 1"/>
    <property type="match status" value="1"/>
</dbReference>
<comment type="catalytic activity">
    <reaction evidence="8">
        <text>L-seryl-[protein] + ATP = O-phospho-L-seryl-[protein] + ADP + H(+)</text>
        <dbReference type="Rhea" id="RHEA:17989"/>
        <dbReference type="Rhea" id="RHEA-COMP:9863"/>
        <dbReference type="Rhea" id="RHEA-COMP:11604"/>
        <dbReference type="ChEBI" id="CHEBI:15378"/>
        <dbReference type="ChEBI" id="CHEBI:29999"/>
        <dbReference type="ChEBI" id="CHEBI:30616"/>
        <dbReference type="ChEBI" id="CHEBI:83421"/>
        <dbReference type="ChEBI" id="CHEBI:456216"/>
        <dbReference type="EC" id="2.7.11.1"/>
    </reaction>
</comment>
<dbReference type="EMBL" id="JACJST010000009">
    <property type="protein sequence ID" value="MBD2568542.1"/>
    <property type="molecule type" value="Genomic_DNA"/>
</dbReference>
<keyword evidence="5 11" id="KW-0418">Kinase</keyword>
<evidence type="ECO:0000313" key="12">
    <source>
        <dbReference type="Proteomes" id="UP000640531"/>
    </source>
</evidence>
<dbReference type="SMART" id="SM00220">
    <property type="entry name" value="S_TKc"/>
    <property type="match status" value="1"/>
</dbReference>
<dbReference type="CDD" id="cd14014">
    <property type="entry name" value="STKc_PknB_like"/>
    <property type="match status" value="1"/>
</dbReference>
<organism evidence="11 12">
    <name type="scientific">Anabaena lutea FACHB-196</name>
    <dbReference type="NCBI Taxonomy" id="2692881"/>
    <lineage>
        <taxon>Bacteria</taxon>
        <taxon>Bacillati</taxon>
        <taxon>Cyanobacteriota</taxon>
        <taxon>Cyanophyceae</taxon>
        <taxon>Nostocales</taxon>
        <taxon>Nostocaceae</taxon>
        <taxon>Anabaena</taxon>
    </lineage>
</organism>
<feature type="transmembrane region" description="Helical" evidence="9">
    <location>
        <begin position="344"/>
        <end position="367"/>
    </location>
</feature>
<evidence type="ECO:0000256" key="5">
    <source>
        <dbReference type="ARBA" id="ARBA00022777"/>
    </source>
</evidence>
<comment type="catalytic activity">
    <reaction evidence="7">
        <text>L-threonyl-[protein] + ATP = O-phospho-L-threonyl-[protein] + ADP + H(+)</text>
        <dbReference type="Rhea" id="RHEA:46608"/>
        <dbReference type="Rhea" id="RHEA-COMP:11060"/>
        <dbReference type="Rhea" id="RHEA-COMP:11605"/>
        <dbReference type="ChEBI" id="CHEBI:15378"/>
        <dbReference type="ChEBI" id="CHEBI:30013"/>
        <dbReference type="ChEBI" id="CHEBI:30616"/>
        <dbReference type="ChEBI" id="CHEBI:61977"/>
        <dbReference type="ChEBI" id="CHEBI:456216"/>
        <dbReference type="EC" id="2.7.11.1"/>
    </reaction>
</comment>
<name>A0ABR8FE86_9NOST</name>
<evidence type="ECO:0000256" key="3">
    <source>
        <dbReference type="ARBA" id="ARBA00022679"/>
    </source>
</evidence>
<evidence type="ECO:0000256" key="1">
    <source>
        <dbReference type="ARBA" id="ARBA00012513"/>
    </source>
</evidence>
<dbReference type="EC" id="2.7.11.1" evidence="1"/>
<dbReference type="Pfam" id="PF00069">
    <property type="entry name" value="Pkinase"/>
    <property type="match status" value="1"/>
</dbReference>
<sequence length="455" mass="52029">MEMLHQPGEIIAERYCIIGTLGQGGIGITYQAEDIQKHQQVALKALALRRMTEWKVLELFEREAKILAQLNHPRIPQYIDYFQIDTESDRAFYIAQQLAPGKSLAVLVDNSWKPDESEVKRLAIQVLEILVYLHSLTPSVIHRDIKPQNILRDEKGQIFLVDFGAVQDTYQNTVTGGSTVVGTYGYMAPEQFRGQAVLSTDLYGLGTTILFLLMQKSPADLPQRKLKIDFRSHVRISQDFADWLEKMIEPVIEDRFPGCNEALAVLRGEQAITNYFSQKHRRPKNTIISLTETDQNLVIEIPPIWLTTPHSRLFALIPIIWNGFFLLLLWIIAASNLSLSFSGILFLIVFGSIGISIIGIFLFSAAFRTRIEINQQHFQLKRWFLSICYQQVQANTLDITEIKLNPIGLKMNKQPITVCLLRIKLFKHRFGTFLMQSEKEWLMGEISHFISHSAG</sequence>
<evidence type="ECO:0000313" key="11">
    <source>
        <dbReference type="EMBL" id="MBD2568542.1"/>
    </source>
</evidence>
<keyword evidence="9" id="KW-0472">Membrane</keyword>
<keyword evidence="12" id="KW-1185">Reference proteome</keyword>
<protein>
    <recommendedName>
        <fullName evidence="1">non-specific serine/threonine protein kinase</fullName>
        <ecNumber evidence="1">2.7.11.1</ecNumber>
    </recommendedName>
</protein>
<feature type="transmembrane region" description="Helical" evidence="9">
    <location>
        <begin position="313"/>
        <end position="332"/>
    </location>
</feature>
<keyword evidence="6" id="KW-0067">ATP-binding</keyword>
<evidence type="ECO:0000256" key="2">
    <source>
        <dbReference type="ARBA" id="ARBA00022527"/>
    </source>
</evidence>
<dbReference type="PANTHER" id="PTHR24363:SF0">
    <property type="entry name" value="SERINE_THREONINE KINASE LIKE DOMAIN CONTAINING 1"/>
    <property type="match status" value="1"/>
</dbReference>
<evidence type="ECO:0000259" key="10">
    <source>
        <dbReference type="PROSITE" id="PS50011"/>
    </source>
</evidence>
<dbReference type="SUPFAM" id="SSF56112">
    <property type="entry name" value="Protein kinase-like (PK-like)"/>
    <property type="match status" value="1"/>
</dbReference>
<dbReference type="GO" id="GO:0004674">
    <property type="term" value="F:protein serine/threonine kinase activity"/>
    <property type="evidence" value="ECO:0007669"/>
    <property type="project" value="UniProtKB-KW"/>
</dbReference>
<proteinExistence type="predicted"/>
<dbReference type="InterPro" id="IPR011009">
    <property type="entry name" value="Kinase-like_dom_sf"/>
</dbReference>
<accession>A0ABR8FE86</accession>
<dbReference type="InterPro" id="IPR000719">
    <property type="entry name" value="Prot_kinase_dom"/>
</dbReference>
<evidence type="ECO:0000256" key="6">
    <source>
        <dbReference type="ARBA" id="ARBA00022840"/>
    </source>
</evidence>
<keyword evidence="9" id="KW-1133">Transmembrane helix</keyword>
<dbReference type="PROSITE" id="PS50011">
    <property type="entry name" value="PROTEIN_KINASE_DOM"/>
    <property type="match status" value="1"/>
</dbReference>
<dbReference type="Gene3D" id="1.10.510.10">
    <property type="entry name" value="Transferase(Phosphotransferase) domain 1"/>
    <property type="match status" value="1"/>
</dbReference>
<keyword evidence="4" id="KW-0547">Nucleotide-binding</keyword>
<feature type="domain" description="Protein kinase" evidence="10">
    <location>
        <begin position="15"/>
        <end position="276"/>
    </location>
</feature>
<evidence type="ECO:0000256" key="4">
    <source>
        <dbReference type="ARBA" id="ARBA00022741"/>
    </source>
</evidence>
<dbReference type="PANTHER" id="PTHR24363">
    <property type="entry name" value="SERINE/THREONINE PROTEIN KINASE"/>
    <property type="match status" value="1"/>
</dbReference>
<gene>
    <name evidence="11" type="ORF">H6G59_11630</name>
</gene>
<keyword evidence="3" id="KW-0808">Transferase</keyword>
<keyword evidence="2 11" id="KW-0723">Serine/threonine-protein kinase</keyword>
<reference evidence="11 12" key="1">
    <citation type="journal article" date="2020" name="ISME J.">
        <title>Comparative genomics reveals insights into cyanobacterial evolution and habitat adaptation.</title>
        <authorList>
            <person name="Chen M.Y."/>
            <person name="Teng W.K."/>
            <person name="Zhao L."/>
            <person name="Hu C.X."/>
            <person name="Zhou Y.K."/>
            <person name="Han B.P."/>
            <person name="Song L.R."/>
            <person name="Shu W.S."/>
        </authorList>
    </citation>
    <scope>NUCLEOTIDE SEQUENCE [LARGE SCALE GENOMIC DNA]</scope>
    <source>
        <strain evidence="11 12">FACHB-196</strain>
    </source>
</reference>
<evidence type="ECO:0000256" key="9">
    <source>
        <dbReference type="SAM" id="Phobius"/>
    </source>
</evidence>
<dbReference type="Proteomes" id="UP000640531">
    <property type="component" value="Unassembled WGS sequence"/>
</dbReference>
<comment type="caution">
    <text evidence="11">The sequence shown here is derived from an EMBL/GenBank/DDBJ whole genome shotgun (WGS) entry which is preliminary data.</text>
</comment>